<gene>
    <name evidence="10" type="ORF">SAMN04488692_11160</name>
</gene>
<dbReference type="STRING" id="321763.SAMN04488692_11160"/>
<dbReference type="InterPro" id="IPR013760">
    <property type="entry name" value="Topo_IIA-like_dom_sf"/>
</dbReference>
<dbReference type="SUPFAM" id="SSF56719">
    <property type="entry name" value="Type II DNA topoisomerase"/>
    <property type="match status" value="1"/>
</dbReference>
<feature type="domain" description="Topo IIA-type catalytic" evidence="9">
    <location>
        <begin position="31"/>
        <end position="496"/>
    </location>
</feature>
<dbReference type="PANTHER" id="PTHR43493">
    <property type="entry name" value="DNA GYRASE/TOPOISOMERASE SUBUNIT A"/>
    <property type="match status" value="1"/>
</dbReference>
<evidence type="ECO:0000256" key="4">
    <source>
        <dbReference type="ARBA" id="ARBA00023029"/>
    </source>
</evidence>
<dbReference type="Gene3D" id="1.10.268.10">
    <property type="entry name" value="Topoisomerase, domain 3"/>
    <property type="match status" value="1"/>
</dbReference>
<sequence length="791" mass="89564">MSEKITPISIEEKMKDAYLNYSLSVIVSRALPDVRDGLKPVHRRILYGCHELGLSADGTHKKSARIVGEVLGKFHPHGDNALYNTLVRMAQPFAMRYPLIDGHGNFGSIDGDNAAAMRYTEAKLTTLAEEMLADLSYNTVPFSENFDGTIEEPDILPAAFPNLLVNGASGIAVGMSTDIPPHNLEEVIEGSIALLKNENLSAEKLEEIIPGPDFPTGGKIIGSEKIKKAYRTGQGRVVNRGRIHLESEDNKRRIVITEIPYQVNKTRLIEGINKEIDRERLQKVTSVRDESDKQGLRVVLELKYDADPEIVENRLYKYTDLQKKQRINMLALNNDQPEVMSLKEIIQHFNAFRKNVVKKRAEFKLEEKLADLEIKRGLKIAIDNLDYILQLIRNSGSRKEAKSSLIENLEINETQADAILNMRLHRLARMERKKIKNQLANLKNEIRDLKELISSEKRLRDQIISELNEIKDKYGDKRKTEIISDSSQARIDHRDLIKNREVFVSFSLRKKLKKADSRNKIRAAKEDEILNILKLNSLDEILFFTQIGSCYSLPAHKINDHHGLSTGDPLPEYLKIPPEEFIVNVLPLNDQVKNSHIVIITEKGRVKISSGEEYKSSVSKIKAVNLSEQDRVIKAGALTNDDDILLVSEKGRTIKFSSREVSPTSRNTKGMIGIRLAEGDRVKVGLIAGSESDLIALTAEGRMGRVKISGIEKQKRYGKGSYLLSNKNYEIEDGVLCSEDDEIIIKDDRKNHYFLASDDLPRFAEIPINRTHKPIEDYEGAPRELFKKKKI</sequence>
<dbReference type="InterPro" id="IPR035516">
    <property type="entry name" value="Gyrase/topoIV_suA_C"/>
</dbReference>
<keyword evidence="8" id="KW-0175">Coiled coil</keyword>
<evidence type="ECO:0000259" key="9">
    <source>
        <dbReference type="PROSITE" id="PS52040"/>
    </source>
</evidence>
<dbReference type="EC" id="5.6.2.2" evidence="3"/>
<dbReference type="InterPro" id="IPR013758">
    <property type="entry name" value="Topo_IIA_A/C_ab"/>
</dbReference>
<organism evidence="10 11">
    <name type="scientific">Halarsenatibacter silvermanii</name>
    <dbReference type="NCBI Taxonomy" id="321763"/>
    <lineage>
        <taxon>Bacteria</taxon>
        <taxon>Bacillati</taxon>
        <taxon>Bacillota</taxon>
        <taxon>Clostridia</taxon>
        <taxon>Halanaerobiales</taxon>
        <taxon>Halarsenatibacteraceae</taxon>
        <taxon>Halarsenatibacter</taxon>
    </lineage>
</organism>
<evidence type="ECO:0000313" key="10">
    <source>
        <dbReference type="EMBL" id="SDL91346.1"/>
    </source>
</evidence>
<evidence type="ECO:0000313" key="11">
    <source>
        <dbReference type="Proteomes" id="UP000199476"/>
    </source>
</evidence>
<keyword evidence="5 7" id="KW-0238">DNA-binding</keyword>
<dbReference type="SMART" id="SM00434">
    <property type="entry name" value="TOP4c"/>
    <property type="match status" value="1"/>
</dbReference>
<comment type="catalytic activity">
    <reaction evidence="1 7">
        <text>ATP-dependent breakage, passage and rejoining of double-stranded DNA.</text>
        <dbReference type="EC" id="5.6.2.2"/>
    </reaction>
</comment>
<comment type="similarity">
    <text evidence="2">Belongs to the type II topoisomerase GyrA/ParC subunit family.</text>
</comment>
<name>A0A1G9NXL4_9FIRM</name>
<evidence type="ECO:0000256" key="8">
    <source>
        <dbReference type="SAM" id="Coils"/>
    </source>
</evidence>
<dbReference type="Gene3D" id="3.90.199.10">
    <property type="entry name" value="Topoisomerase II, domain 5"/>
    <property type="match status" value="1"/>
</dbReference>
<dbReference type="Pfam" id="PF00521">
    <property type="entry name" value="DNA_topoisoIV"/>
    <property type="match status" value="1"/>
</dbReference>
<dbReference type="SUPFAM" id="SSF101904">
    <property type="entry name" value="GyrA/ParC C-terminal domain-like"/>
    <property type="match status" value="1"/>
</dbReference>
<evidence type="ECO:0000256" key="1">
    <source>
        <dbReference type="ARBA" id="ARBA00000185"/>
    </source>
</evidence>
<dbReference type="OrthoDB" id="9806486at2"/>
<evidence type="ECO:0000256" key="7">
    <source>
        <dbReference type="PROSITE-ProRule" id="PRU01384"/>
    </source>
</evidence>
<dbReference type="GO" id="GO:0009330">
    <property type="term" value="C:DNA topoisomerase type II (double strand cut, ATP-hydrolyzing) complex"/>
    <property type="evidence" value="ECO:0007669"/>
    <property type="project" value="TreeGrafter"/>
</dbReference>
<protein>
    <recommendedName>
        <fullName evidence="3">DNA topoisomerase (ATP-hydrolyzing)</fullName>
        <ecNumber evidence="3">5.6.2.2</ecNumber>
    </recommendedName>
</protein>
<dbReference type="InterPro" id="IPR013757">
    <property type="entry name" value="Topo_IIA_A_a_sf"/>
</dbReference>
<dbReference type="AlphaFoldDB" id="A0A1G9NXL4"/>
<dbReference type="InterPro" id="IPR006691">
    <property type="entry name" value="GyrA/parC_rep"/>
</dbReference>
<evidence type="ECO:0000256" key="3">
    <source>
        <dbReference type="ARBA" id="ARBA00012895"/>
    </source>
</evidence>
<dbReference type="Gene3D" id="2.120.10.90">
    <property type="entry name" value="DNA gyrase/topoisomerase IV, subunit A, C-terminal"/>
    <property type="match status" value="1"/>
</dbReference>
<dbReference type="CDD" id="cd00187">
    <property type="entry name" value="TOP4c"/>
    <property type="match status" value="1"/>
</dbReference>
<dbReference type="GO" id="GO:0034335">
    <property type="term" value="F:DNA negative supercoiling activity"/>
    <property type="evidence" value="ECO:0007669"/>
    <property type="project" value="UniProtKB-ARBA"/>
</dbReference>
<dbReference type="Proteomes" id="UP000199476">
    <property type="component" value="Unassembled WGS sequence"/>
</dbReference>
<keyword evidence="4 7" id="KW-0799">Topoisomerase</keyword>
<dbReference type="FunFam" id="3.90.199.10:FF:000001">
    <property type="entry name" value="DNA gyrase subunit A"/>
    <property type="match status" value="1"/>
</dbReference>
<accession>A0A1G9NXL4</accession>
<dbReference type="GO" id="GO:0006265">
    <property type="term" value="P:DNA topological change"/>
    <property type="evidence" value="ECO:0007669"/>
    <property type="project" value="UniProtKB-UniRule"/>
</dbReference>
<feature type="coiled-coil region" evidence="8">
    <location>
        <begin position="425"/>
        <end position="462"/>
    </location>
</feature>
<feature type="active site" description="O-(5'-phospho-DNA)-tyrosine intermediate" evidence="7">
    <location>
        <position position="119"/>
    </location>
</feature>
<reference evidence="10 11" key="1">
    <citation type="submission" date="2016-10" db="EMBL/GenBank/DDBJ databases">
        <authorList>
            <person name="de Groot N.N."/>
        </authorList>
    </citation>
    <scope>NUCLEOTIDE SEQUENCE [LARGE SCALE GENOMIC DNA]</scope>
    <source>
        <strain evidence="10 11">SLAS-1</strain>
    </source>
</reference>
<dbReference type="GO" id="GO:0005524">
    <property type="term" value="F:ATP binding"/>
    <property type="evidence" value="ECO:0007669"/>
    <property type="project" value="InterPro"/>
</dbReference>
<keyword evidence="11" id="KW-1185">Reference proteome</keyword>
<dbReference type="GO" id="GO:0005737">
    <property type="term" value="C:cytoplasm"/>
    <property type="evidence" value="ECO:0007669"/>
    <property type="project" value="TreeGrafter"/>
</dbReference>
<dbReference type="FunFam" id="3.30.1360.40:FF:000002">
    <property type="entry name" value="DNA gyrase subunit A"/>
    <property type="match status" value="1"/>
</dbReference>
<evidence type="ECO:0000256" key="6">
    <source>
        <dbReference type="ARBA" id="ARBA00023235"/>
    </source>
</evidence>
<evidence type="ECO:0000256" key="5">
    <source>
        <dbReference type="ARBA" id="ARBA00023125"/>
    </source>
</evidence>
<proteinExistence type="inferred from homology"/>
<dbReference type="NCBIfam" id="NF004044">
    <property type="entry name" value="PRK05561.1"/>
    <property type="match status" value="1"/>
</dbReference>
<dbReference type="PANTHER" id="PTHR43493:SF5">
    <property type="entry name" value="DNA GYRASE SUBUNIT A, CHLOROPLASTIC_MITOCHONDRIAL"/>
    <property type="match status" value="1"/>
</dbReference>
<dbReference type="Gene3D" id="3.30.1360.40">
    <property type="match status" value="1"/>
</dbReference>
<dbReference type="EMBL" id="FNGO01000011">
    <property type="protein sequence ID" value="SDL91346.1"/>
    <property type="molecule type" value="Genomic_DNA"/>
</dbReference>
<dbReference type="InterPro" id="IPR002205">
    <property type="entry name" value="Topo_IIA_dom_A"/>
</dbReference>
<dbReference type="GO" id="GO:0003677">
    <property type="term" value="F:DNA binding"/>
    <property type="evidence" value="ECO:0007669"/>
    <property type="project" value="UniProtKB-UniRule"/>
</dbReference>
<dbReference type="RefSeq" id="WP_159429857.1">
    <property type="nucleotide sequence ID" value="NZ_FNGO01000011.1"/>
</dbReference>
<dbReference type="InterPro" id="IPR050220">
    <property type="entry name" value="Type_II_DNA_Topoisomerases"/>
</dbReference>
<evidence type="ECO:0000256" key="2">
    <source>
        <dbReference type="ARBA" id="ARBA00008263"/>
    </source>
</evidence>
<dbReference type="PROSITE" id="PS52040">
    <property type="entry name" value="TOPO_IIA"/>
    <property type="match status" value="1"/>
</dbReference>
<keyword evidence="6 7" id="KW-0413">Isomerase</keyword>
<dbReference type="Pfam" id="PF03989">
    <property type="entry name" value="DNA_gyraseA_C"/>
    <property type="match status" value="4"/>
</dbReference>